<dbReference type="EMBL" id="CP019471">
    <property type="protein sequence ID" value="UQC74812.1"/>
    <property type="molecule type" value="Genomic_DNA"/>
</dbReference>
<dbReference type="Proteomes" id="UP000830671">
    <property type="component" value="Chromosome 1"/>
</dbReference>
<accession>A0A9Q8W9Q6</accession>
<dbReference type="AlphaFoldDB" id="A0A9Q8W9Q6"/>
<dbReference type="KEGG" id="clup:CLUP02_01464"/>
<organism evidence="1 2">
    <name type="scientific">Colletotrichum lupini</name>
    <dbReference type="NCBI Taxonomy" id="145971"/>
    <lineage>
        <taxon>Eukaryota</taxon>
        <taxon>Fungi</taxon>
        <taxon>Dikarya</taxon>
        <taxon>Ascomycota</taxon>
        <taxon>Pezizomycotina</taxon>
        <taxon>Sordariomycetes</taxon>
        <taxon>Hypocreomycetidae</taxon>
        <taxon>Glomerellales</taxon>
        <taxon>Glomerellaceae</taxon>
        <taxon>Colletotrichum</taxon>
        <taxon>Colletotrichum acutatum species complex</taxon>
    </lineage>
</organism>
<sequence>MCARFSSFTELFIAFAFPEEQFDVQPDKPAWTHENQAHRLSEPHIIHTEPTPHHEHAATLPYLTSRPYLTLDESSCAEQSDEVTYFQPHQRPTAYRNLAVNTTSPTDK</sequence>
<evidence type="ECO:0000313" key="1">
    <source>
        <dbReference type="EMBL" id="UQC74812.1"/>
    </source>
</evidence>
<evidence type="ECO:0000313" key="2">
    <source>
        <dbReference type="Proteomes" id="UP000830671"/>
    </source>
</evidence>
<protein>
    <submittedName>
        <fullName evidence="1">Uncharacterized protein</fullName>
    </submittedName>
</protein>
<gene>
    <name evidence="1" type="ORF">CLUP02_01464</name>
</gene>
<proteinExistence type="predicted"/>
<keyword evidence="2" id="KW-1185">Reference proteome</keyword>
<reference evidence="1" key="1">
    <citation type="journal article" date="2021" name="Mol. Plant Microbe Interact.">
        <title>Complete Genome Sequence of the Plant-Pathogenic Fungus Colletotrichum lupini.</title>
        <authorList>
            <person name="Baroncelli R."/>
            <person name="Pensec F."/>
            <person name="Da Lio D."/>
            <person name="Boufleur T."/>
            <person name="Vicente I."/>
            <person name="Sarrocco S."/>
            <person name="Picot A."/>
            <person name="Baraldi E."/>
            <person name="Sukno S."/>
            <person name="Thon M."/>
            <person name="Le Floch G."/>
        </authorList>
    </citation>
    <scope>NUCLEOTIDE SEQUENCE</scope>
    <source>
        <strain evidence="1">IMI 504893</strain>
    </source>
</reference>
<name>A0A9Q8W9Q6_9PEZI</name>
<dbReference type="GeneID" id="73335514"/>
<dbReference type="RefSeq" id="XP_049136461.1">
    <property type="nucleotide sequence ID" value="XM_049280504.1"/>
</dbReference>